<name>A0ABY0W4G5_9PSED</name>
<dbReference type="Proteomes" id="UP000182476">
    <property type="component" value="Chromosome I"/>
</dbReference>
<organism evidence="1 2">
    <name type="scientific">Pseudomonas mandelii</name>
    <dbReference type="NCBI Taxonomy" id="75612"/>
    <lineage>
        <taxon>Bacteria</taxon>
        <taxon>Pseudomonadati</taxon>
        <taxon>Pseudomonadota</taxon>
        <taxon>Gammaproteobacteria</taxon>
        <taxon>Pseudomonadales</taxon>
        <taxon>Pseudomonadaceae</taxon>
        <taxon>Pseudomonas</taxon>
    </lineage>
</organism>
<protein>
    <recommendedName>
        <fullName evidence="3">Secreted protein</fullName>
    </recommendedName>
</protein>
<reference evidence="1 2" key="1">
    <citation type="submission" date="2016-10" db="EMBL/GenBank/DDBJ databases">
        <authorList>
            <person name="Varghese N."/>
            <person name="Submissions S."/>
        </authorList>
    </citation>
    <scope>NUCLEOTIDE SEQUENCE [LARGE SCALE GENOMIC DNA]</scope>
    <source>
        <strain evidence="1 2">LMG 21607</strain>
    </source>
</reference>
<evidence type="ECO:0000313" key="2">
    <source>
        <dbReference type="Proteomes" id="UP000182476"/>
    </source>
</evidence>
<accession>A0ABY0W4G5</accession>
<dbReference type="EMBL" id="LT629796">
    <property type="protein sequence ID" value="SDU72425.1"/>
    <property type="molecule type" value="Genomic_DNA"/>
</dbReference>
<keyword evidence="2" id="KW-1185">Reference proteome</keyword>
<sequence length="79" mass="8899">MTMIFFYVVILTAHCYRTLVMFKGARLNLAIASKVQGTVVLKEHGMSIILFCCTVTELFRKFASTSRFHGPPVARNRSA</sequence>
<gene>
    <name evidence="1" type="ORF">SAMN04489801_6601</name>
</gene>
<evidence type="ECO:0008006" key="3">
    <source>
        <dbReference type="Google" id="ProtNLM"/>
    </source>
</evidence>
<proteinExistence type="predicted"/>
<evidence type="ECO:0000313" key="1">
    <source>
        <dbReference type="EMBL" id="SDU72425.1"/>
    </source>
</evidence>